<feature type="signal peptide" evidence="1">
    <location>
        <begin position="1"/>
        <end position="21"/>
    </location>
</feature>
<evidence type="ECO:0000256" key="1">
    <source>
        <dbReference type="SAM" id="SignalP"/>
    </source>
</evidence>
<gene>
    <name evidence="2" type="ORF">ACFFIP_06495</name>
</gene>
<comment type="caution">
    <text evidence="2">The sequence shown here is derived from an EMBL/GenBank/DDBJ whole genome shotgun (WGS) entry which is preliminary data.</text>
</comment>
<dbReference type="EMBL" id="JBHLWI010000014">
    <property type="protein sequence ID" value="MFC0262327.1"/>
    <property type="molecule type" value="Genomic_DNA"/>
</dbReference>
<keyword evidence="3" id="KW-1185">Reference proteome</keyword>
<keyword evidence="1" id="KW-0732">Signal</keyword>
<name>A0ABV6FR22_9BACT</name>
<protein>
    <recommendedName>
        <fullName evidence="4">DUF4199 domain-containing protein</fullName>
    </recommendedName>
</protein>
<reference evidence="2 3" key="1">
    <citation type="submission" date="2024-09" db="EMBL/GenBank/DDBJ databases">
        <authorList>
            <person name="Sun Q."/>
            <person name="Mori K."/>
        </authorList>
    </citation>
    <scope>NUCLEOTIDE SEQUENCE [LARGE SCALE GENOMIC DNA]</scope>
    <source>
        <strain evidence="2 3">CCM 7650</strain>
    </source>
</reference>
<proteinExistence type="predicted"/>
<evidence type="ECO:0000313" key="3">
    <source>
        <dbReference type="Proteomes" id="UP001589797"/>
    </source>
</evidence>
<feature type="chain" id="PRO_5045690803" description="DUF4199 domain-containing protein" evidence="1">
    <location>
        <begin position="22"/>
        <end position="184"/>
    </location>
</feature>
<dbReference type="RefSeq" id="WP_382386770.1">
    <property type="nucleotide sequence ID" value="NZ_JBHLWI010000014.1"/>
</dbReference>
<dbReference type="Proteomes" id="UP001589797">
    <property type="component" value="Unassembled WGS sequence"/>
</dbReference>
<evidence type="ECO:0000313" key="2">
    <source>
        <dbReference type="EMBL" id="MFC0262327.1"/>
    </source>
</evidence>
<organism evidence="2 3">
    <name type="scientific">Fontibacter flavus</name>
    <dbReference type="NCBI Taxonomy" id="654838"/>
    <lineage>
        <taxon>Bacteria</taxon>
        <taxon>Pseudomonadati</taxon>
        <taxon>Bacteroidota</taxon>
        <taxon>Cytophagia</taxon>
        <taxon>Cytophagales</taxon>
        <taxon>Cyclobacteriaceae</taxon>
        <taxon>Fontibacter</taxon>
    </lineage>
</organism>
<accession>A0ABV6FR22</accession>
<evidence type="ECO:0008006" key="4">
    <source>
        <dbReference type="Google" id="ProtNLM"/>
    </source>
</evidence>
<sequence>MKRFLVLFLFFLTATVHGAFAQSHPRYQPDGVPFTNEADTYPIITYKENFFNGHTYFAEGKKIKASEVKKILQISPEDAKEFSIANQKLATGATLRWGALALGAAANVYLLTTEISQSDLVPLLGMLTGAIVLDIVGIPMRREGKRRSSNALENYNYKVSRNLVYQPTWELKLSPLKTGIALNF</sequence>